<keyword evidence="2" id="KW-1185">Reference proteome</keyword>
<sequence length="66" mass="7822">MNWIEQVEDELEFQVWRSTQQACSAAAFVRLIEAALDSYNRVPRYDWPTRLHVKQYCAINQVSFQA</sequence>
<dbReference type="AlphaFoldDB" id="A0A1H2MDD9"/>
<dbReference type="EMBL" id="RRZK01000032">
    <property type="protein sequence ID" value="TDB57814.1"/>
    <property type="molecule type" value="Genomic_DNA"/>
</dbReference>
<dbReference type="RefSeq" id="WP_093215817.1">
    <property type="nucleotide sequence ID" value="NZ_LT629803.1"/>
</dbReference>
<organism evidence="1 2">
    <name type="scientific">Pseudomonas vancouverensis</name>
    <dbReference type="NCBI Taxonomy" id="95300"/>
    <lineage>
        <taxon>Bacteria</taxon>
        <taxon>Pseudomonadati</taxon>
        <taxon>Pseudomonadota</taxon>
        <taxon>Gammaproteobacteria</taxon>
        <taxon>Pseudomonadales</taxon>
        <taxon>Pseudomonadaceae</taxon>
        <taxon>Pseudomonas</taxon>
    </lineage>
</organism>
<dbReference type="Proteomes" id="UP000295254">
    <property type="component" value="Unassembled WGS sequence"/>
</dbReference>
<evidence type="ECO:0000313" key="1">
    <source>
        <dbReference type="EMBL" id="TDB57814.1"/>
    </source>
</evidence>
<accession>A0A1H2MDD9</accession>
<gene>
    <name evidence="1" type="ORF">EIY72_26555</name>
</gene>
<reference evidence="2" key="1">
    <citation type="journal article" date="2019" name="bioRxiv">
        <title>Bacterially produced spermidine induces plant systemic susceptibility to pathogens.</title>
        <authorList>
            <person name="Melnyk R.A."/>
            <person name="Beskrovnaya P.A."/>
            <person name="Liu Z."/>
            <person name="Song Y."/>
            <person name="Haney C.H."/>
        </authorList>
    </citation>
    <scope>NUCLEOTIDE SEQUENCE [LARGE SCALE GENOMIC DNA]</scope>
    <source>
        <strain evidence="2">Dha-51</strain>
    </source>
</reference>
<name>A0A1H2MDD9_PSEVA</name>
<proteinExistence type="predicted"/>
<protein>
    <submittedName>
        <fullName evidence="1">Uncharacterized protein</fullName>
    </submittedName>
</protein>
<comment type="caution">
    <text evidence="1">The sequence shown here is derived from an EMBL/GenBank/DDBJ whole genome shotgun (WGS) entry which is preliminary data.</text>
</comment>
<evidence type="ECO:0000313" key="2">
    <source>
        <dbReference type="Proteomes" id="UP000295254"/>
    </source>
</evidence>